<evidence type="ECO:0000256" key="4">
    <source>
        <dbReference type="ARBA" id="ARBA00022989"/>
    </source>
</evidence>
<proteinExistence type="predicted"/>
<comment type="caution">
    <text evidence="8">The sequence shown here is derived from an EMBL/GenBank/DDBJ whole genome shotgun (WGS) entry which is preliminary data.</text>
</comment>
<keyword evidence="3 6" id="KW-0812">Transmembrane</keyword>
<feature type="transmembrane region" description="Helical" evidence="6">
    <location>
        <begin position="225"/>
        <end position="243"/>
    </location>
</feature>
<dbReference type="CDD" id="cd17320">
    <property type="entry name" value="MFS_MdfA_MDR_like"/>
    <property type="match status" value="1"/>
</dbReference>
<accession>A0A418WKB6</accession>
<dbReference type="PROSITE" id="PS00216">
    <property type="entry name" value="SUGAR_TRANSPORT_1"/>
    <property type="match status" value="1"/>
</dbReference>
<sequence length="410" mass="43506">MDASTSLEPVVEQRPGFREFVALIAAIMAMVALAIDAMLPALPAIGEAFAVDTDNHRQYVISAFMVGFGVAQVFVGTLSDRFGRRPVLLTALAAYTLFSIAAAFAPSYEMLLIARMLQGASAAGGRTLVVSIVRDRYVGRQMARVMSLAFIVFMAAPILAPSVGQLILLVAPWRWIFVALGLVGVGLWLWVAMRLPETLPPAQRVSISPTQLRISYGKVLGDRQSTGYTVALAFLTGALYGFINSVQQIFADIFMAPHLLAPVFACVAGTMALASLLNSRIVVRVGMRFIGHAALIAFTLMGFVHMLIAASGHETLWTFALLQALMMGCFGLSTANFGALAMEHVGEVAGTASSLQGAFSTIGGALIGITIGQLFDGSTVPLYAGFFLCGLGALGAILICERGRLFHHPA</sequence>
<dbReference type="PANTHER" id="PTHR23502:SF132">
    <property type="entry name" value="POLYAMINE TRANSPORTER 2-RELATED"/>
    <property type="match status" value="1"/>
</dbReference>
<dbReference type="Pfam" id="PF07690">
    <property type="entry name" value="MFS_1"/>
    <property type="match status" value="1"/>
</dbReference>
<comment type="subcellular location">
    <subcellularLocation>
        <location evidence="1">Membrane</location>
        <topology evidence="1">Multi-pass membrane protein</topology>
    </subcellularLocation>
</comment>
<feature type="transmembrane region" description="Helical" evidence="6">
    <location>
        <begin position="289"/>
        <end position="310"/>
    </location>
</feature>
<dbReference type="GO" id="GO:0022857">
    <property type="term" value="F:transmembrane transporter activity"/>
    <property type="evidence" value="ECO:0007669"/>
    <property type="project" value="InterPro"/>
</dbReference>
<dbReference type="EMBL" id="QYUM01000003">
    <property type="protein sequence ID" value="RJF90487.1"/>
    <property type="molecule type" value="Genomic_DNA"/>
</dbReference>
<protein>
    <submittedName>
        <fullName evidence="8">MFS transporter</fullName>
    </submittedName>
</protein>
<keyword evidence="9" id="KW-1185">Reference proteome</keyword>
<dbReference type="Proteomes" id="UP000286100">
    <property type="component" value="Unassembled WGS sequence"/>
</dbReference>
<dbReference type="OrthoDB" id="9800416at2"/>
<dbReference type="InterPro" id="IPR011701">
    <property type="entry name" value="MFS"/>
</dbReference>
<name>A0A418WKB6_9SPHN</name>
<reference evidence="8 9" key="1">
    <citation type="submission" date="2018-09" db="EMBL/GenBank/DDBJ databases">
        <authorList>
            <person name="Zhu H."/>
        </authorList>
    </citation>
    <scope>NUCLEOTIDE SEQUENCE [LARGE SCALE GENOMIC DNA]</scope>
    <source>
        <strain evidence="8 9">K2R01-6</strain>
    </source>
</reference>
<evidence type="ECO:0000256" key="6">
    <source>
        <dbReference type="SAM" id="Phobius"/>
    </source>
</evidence>
<evidence type="ECO:0000313" key="9">
    <source>
        <dbReference type="Proteomes" id="UP000286100"/>
    </source>
</evidence>
<dbReference type="AlphaFoldDB" id="A0A418WKB6"/>
<evidence type="ECO:0000259" key="7">
    <source>
        <dbReference type="PROSITE" id="PS50850"/>
    </source>
</evidence>
<feature type="transmembrane region" description="Helical" evidence="6">
    <location>
        <begin position="354"/>
        <end position="375"/>
    </location>
</feature>
<evidence type="ECO:0000313" key="8">
    <source>
        <dbReference type="EMBL" id="RJF90487.1"/>
    </source>
</evidence>
<evidence type="ECO:0000256" key="1">
    <source>
        <dbReference type="ARBA" id="ARBA00004141"/>
    </source>
</evidence>
<dbReference type="InterPro" id="IPR020846">
    <property type="entry name" value="MFS_dom"/>
</dbReference>
<dbReference type="GO" id="GO:1990961">
    <property type="term" value="P:xenobiotic detoxification by transmembrane export across the plasma membrane"/>
    <property type="evidence" value="ECO:0007669"/>
    <property type="project" value="TreeGrafter"/>
</dbReference>
<feature type="transmembrane region" description="Helical" evidence="6">
    <location>
        <begin position="86"/>
        <end position="106"/>
    </location>
</feature>
<feature type="transmembrane region" description="Helical" evidence="6">
    <location>
        <begin position="381"/>
        <end position="400"/>
    </location>
</feature>
<feature type="transmembrane region" description="Helical" evidence="6">
    <location>
        <begin position="20"/>
        <end position="39"/>
    </location>
</feature>
<dbReference type="PROSITE" id="PS50850">
    <property type="entry name" value="MFS"/>
    <property type="match status" value="1"/>
</dbReference>
<dbReference type="GO" id="GO:0005886">
    <property type="term" value="C:plasma membrane"/>
    <property type="evidence" value="ECO:0007669"/>
    <property type="project" value="TreeGrafter"/>
</dbReference>
<feature type="transmembrane region" description="Helical" evidence="6">
    <location>
        <begin position="59"/>
        <end position="79"/>
    </location>
</feature>
<evidence type="ECO:0000256" key="5">
    <source>
        <dbReference type="ARBA" id="ARBA00023136"/>
    </source>
</evidence>
<evidence type="ECO:0000256" key="3">
    <source>
        <dbReference type="ARBA" id="ARBA00022692"/>
    </source>
</evidence>
<feature type="transmembrane region" description="Helical" evidence="6">
    <location>
        <begin position="255"/>
        <end position="277"/>
    </location>
</feature>
<feature type="transmembrane region" description="Helical" evidence="6">
    <location>
        <begin position="112"/>
        <end position="133"/>
    </location>
</feature>
<dbReference type="PANTHER" id="PTHR23502">
    <property type="entry name" value="MAJOR FACILITATOR SUPERFAMILY"/>
    <property type="match status" value="1"/>
</dbReference>
<dbReference type="RefSeq" id="WP_119761722.1">
    <property type="nucleotide sequence ID" value="NZ_QYUM01000003.1"/>
</dbReference>
<organism evidence="8 9">
    <name type="scientific">Sphingomonas cavernae</name>
    <dbReference type="NCBI Taxonomy" id="2320861"/>
    <lineage>
        <taxon>Bacteria</taxon>
        <taxon>Pseudomonadati</taxon>
        <taxon>Pseudomonadota</taxon>
        <taxon>Alphaproteobacteria</taxon>
        <taxon>Sphingomonadales</taxon>
        <taxon>Sphingomonadaceae</taxon>
        <taxon>Sphingomonas</taxon>
    </lineage>
</organism>
<keyword evidence="4 6" id="KW-1133">Transmembrane helix</keyword>
<gene>
    <name evidence="8" type="ORF">D3876_09625</name>
</gene>
<dbReference type="InterPro" id="IPR036259">
    <property type="entry name" value="MFS_trans_sf"/>
</dbReference>
<keyword evidence="5 6" id="KW-0472">Membrane</keyword>
<feature type="transmembrane region" description="Helical" evidence="6">
    <location>
        <begin position="145"/>
        <end position="167"/>
    </location>
</feature>
<feature type="domain" description="Major facilitator superfamily (MFS) profile" evidence="7">
    <location>
        <begin position="20"/>
        <end position="404"/>
    </location>
</feature>
<evidence type="ECO:0000256" key="2">
    <source>
        <dbReference type="ARBA" id="ARBA00022448"/>
    </source>
</evidence>
<dbReference type="Gene3D" id="1.20.1720.10">
    <property type="entry name" value="Multidrug resistance protein D"/>
    <property type="match status" value="1"/>
</dbReference>
<dbReference type="SUPFAM" id="SSF103473">
    <property type="entry name" value="MFS general substrate transporter"/>
    <property type="match status" value="1"/>
</dbReference>
<feature type="transmembrane region" description="Helical" evidence="6">
    <location>
        <begin position="173"/>
        <end position="191"/>
    </location>
</feature>
<keyword evidence="2" id="KW-0813">Transport</keyword>
<feature type="transmembrane region" description="Helical" evidence="6">
    <location>
        <begin position="316"/>
        <end position="342"/>
    </location>
</feature>
<dbReference type="InterPro" id="IPR005829">
    <property type="entry name" value="Sugar_transporter_CS"/>
</dbReference>